<evidence type="ECO:0000256" key="1">
    <source>
        <dbReference type="SAM" id="MobiDB-lite"/>
    </source>
</evidence>
<proteinExistence type="predicted"/>
<dbReference type="Proteomes" id="UP000789901">
    <property type="component" value="Unassembled WGS sequence"/>
</dbReference>
<reference evidence="2 3" key="1">
    <citation type="submission" date="2021-06" db="EMBL/GenBank/DDBJ databases">
        <authorList>
            <person name="Kallberg Y."/>
            <person name="Tangrot J."/>
            <person name="Rosling A."/>
        </authorList>
    </citation>
    <scope>NUCLEOTIDE SEQUENCE [LARGE SCALE GENOMIC DNA]</scope>
    <source>
        <strain evidence="2 3">120-4 pot B 10/14</strain>
    </source>
</reference>
<evidence type="ECO:0000313" key="3">
    <source>
        <dbReference type="Proteomes" id="UP000789901"/>
    </source>
</evidence>
<name>A0ABN7WEN8_GIGMA</name>
<sequence>NSEPDYQVQSTSTTRSKLLSIHQSITNNTKNTPIVQTPPMTASSDIKCKLSVKRKRSEKANQFTEEEFTNTDRKSDQEELKKPTKKNKSQKNPIQN</sequence>
<organism evidence="2 3">
    <name type="scientific">Gigaspora margarita</name>
    <dbReference type="NCBI Taxonomy" id="4874"/>
    <lineage>
        <taxon>Eukaryota</taxon>
        <taxon>Fungi</taxon>
        <taxon>Fungi incertae sedis</taxon>
        <taxon>Mucoromycota</taxon>
        <taxon>Glomeromycotina</taxon>
        <taxon>Glomeromycetes</taxon>
        <taxon>Diversisporales</taxon>
        <taxon>Gigasporaceae</taxon>
        <taxon>Gigaspora</taxon>
    </lineage>
</organism>
<feature type="region of interest" description="Disordered" evidence="1">
    <location>
        <begin position="48"/>
        <end position="96"/>
    </location>
</feature>
<gene>
    <name evidence="2" type="ORF">GMARGA_LOCUS30108</name>
</gene>
<dbReference type="EMBL" id="CAJVQB010041808">
    <property type="protein sequence ID" value="CAG8829877.1"/>
    <property type="molecule type" value="Genomic_DNA"/>
</dbReference>
<keyword evidence="3" id="KW-1185">Reference proteome</keyword>
<feature type="compositionally biased region" description="Basic and acidic residues" evidence="1">
    <location>
        <begin position="70"/>
        <end position="82"/>
    </location>
</feature>
<comment type="caution">
    <text evidence="2">The sequence shown here is derived from an EMBL/GenBank/DDBJ whole genome shotgun (WGS) entry which is preliminary data.</text>
</comment>
<protein>
    <submittedName>
        <fullName evidence="2">33708_t:CDS:1</fullName>
    </submittedName>
</protein>
<accession>A0ABN7WEN8</accession>
<evidence type="ECO:0000313" key="2">
    <source>
        <dbReference type="EMBL" id="CAG8829877.1"/>
    </source>
</evidence>
<feature type="non-terminal residue" evidence="2">
    <location>
        <position position="1"/>
    </location>
</feature>